<keyword evidence="6 12" id="KW-0812">Transmembrane</keyword>
<dbReference type="Proteomes" id="UP000632195">
    <property type="component" value="Unassembled WGS sequence"/>
</dbReference>
<evidence type="ECO:0000256" key="5">
    <source>
        <dbReference type="ARBA" id="ARBA00022475"/>
    </source>
</evidence>
<feature type="transmembrane region" description="Helical" evidence="13">
    <location>
        <begin position="40"/>
        <end position="59"/>
    </location>
</feature>
<protein>
    <recommendedName>
        <fullName evidence="3 12">Preprotein translocase subunit SecG</fullName>
    </recommendedName>
    <alternativeName>
        <fullName evidence="11 12">Protein transport protein Sec61 subunit beta homolog</fullName>
    </alternativeName>
</protein>
<comment type="similarity">
    <text evidence="2 12">Belongs to the SEC61-beta family.</text>
</comment>
<dbReference type="InterPro" id="IPR016482">
    <property type="entry name" value="SecG/Sec61-beta/Sbh"/>
</dbReference>
<dbReference type="AlphaFoldDB" id="A0AA37F9C6"/>
<dbReference type="InterPro" id="IPR023531">
    <property type="entry name" value="Preprot_translocase_SecG"/>
</dbReference>
<dbReference type="Pfam" id="PF03911">
    <property type="entry name" value="Sec61_beta"/>
    <property type="match status" value="1"/>
</dbReference>
<evidence type="ECO:0000256" key="11">
    <source>
        <dbReference type="ARBA" id="ARBA00031868"/>
    </source>
</evidence>
<comment type="caution">
    <text evidence="14">The sequence shown here is derived from an EMBL/GenBank/DDBJ whole genome shotgun (WGS) entry which is preliminary data.</text>
</comment>
<keyword evidence="7 12" id="KW-0653">Protein transport</keyword>
<comment type="function">
    <text evidence="12">Involved in protein export. The function of the beta subunit is unknown, but it may be involved in stabilization of the trimeric complex.</text>
</comment>
<sequence length="61" mass="6795">MSFTGVMADKRSTEGFQSGAGLIRYFEEEEIKGPAMDPRLIIYIGIAMAVIVELAKIFWPV</sequence>
<name>A0AA37F9C6_9ARCH</name>
<keyword evidence="8 12" id="KW-1133">Transmembrane helix</keyword>
<reference evidence="14" key="1">
    <citation type="journal article" date="2014" name="Int. J. Syst. Evol. Microbiol.">
        <title>Complete genome sequence of Corynebacterium casei LMG S-19264T (=DSM 44701T), isolated from a smear-ripened cheese.</title>
        <authorList>
            <consortium name="US DOE Joint Genome Institute (JGI-PGF)"/>
            <person name="Walter F."/>
            <person name="Albersmeier A."/>
            <person name="Kalinowski J."/>
            <person name="Ruckert C."/>
        </authorList>
    </citation>
    <scope>NUCLEOTIDE SEQUENCE</scope>
    <source>
        <strain evidence="14">JCM 13583</strain>
    </source>
</reference>
<keyword evidence="4 12" id="KW-0813">Transport</keyword>
<dbReference type="GO" id="GO:0015031">
    <property type="term" value="P:protein transport"/>
    <property type="evidence" value="ECO:0007669"/>
    <property type="project" value="UniProtKB-UniRule"/>
</dbReference>
<feature type="topological domain" description="Cytoplasmic" evidence="12">
    <location>
        <begin position="1"/>
        <end position="37"/>
    </location>
</feature>
<keyword evidence="10 12" id="KW-0472">Membrane</keyword>
<evidence type="ECO:0000256" key="12">
    <source>
        <dbReference type="HAMAP-Rule" id="MF_00751"/>
    </source>
</evidence>
<evidence type="ECO:0000256" key="4">
    <source>
        <dbReference type="ARBA" id="ARBA00022448"/>
    </source>
</evidence>
<reference evidence="14" key="2">
    <citation type="submission" date="2022-09" db="EMBL/GenBank/DDBJ databases">
        <authorList>
            <person name="Sun Q."/>
            <person name="Ohkuma M."/>
        </authorList>
    </citation>
    <scope>NUCLEOTIDE SEQUENCE</scope>
    <source>
        <strain evidence="14">JCM 13583</strain>
    </source>
</reference>
<evidence type="ECO:0000256" key="7">
    <source>
        <dbReference type="ARBA" id="ARBA00022927"/>
    </source>
</evidence>
<keyword evidence="9 12" id="KW-0811">Translocation</keyword>
<keyword evidence="5 12" id="KW-1003">Cell membrane</keyword>
<evidence type="ECO:0000313" key="14">
    <source>
        <dbReference type="EMBL" id="GGM71758.1"/>
    </source>
</evidence>
<evidence type="ECO:0000313" key="15">
    <source>
        <dbReference type="Proteomes" id="UP000632195"/>
    </source>
</evidence>
<keyword evidence="15" id="KW-1185">Reference proteome</keyword>
<evidence type="ECO:0000256" key="1">
    <source>
        <dbReference type="ARBA" id="ARBA00004162"/>
    </source>
</evidence>
<dbReference type="EMBL" id="BMNY01000001">
    <property type="protein sequence ID" value="GGM71758.1"/>
    <property type="molecule type" value="Genomic_DNA"/>
</dbReference>
<proteinExistence type="inferred from homology"/>
<dbReference type="HAMAP" id="MF_00751">
    <property type="entry name" value="SecG"/>
    <property type="match status" value="1"/>
</dbReference>
<evidence type="ECO:0000256" key="13">
    <source>
        <dbReference type="SAM" id="Phobius"/>
    </source>
</evidence>
<gene>
    <name evidence="12" type="primary">secG</name>
    <name evidence="14" type="ORF">GCM10007108_07330</name>
</gene>
<accession>A0AA37F9C6</accession>
<evidence type="ECO:0000256" key="2">
    <source>
        <dbReference type="ARBA" id="ARBA00006103"/>
    </source>
</evidence>
<comment type="subunit">
    <text evidence="12">Component of the protein translocase complex. Heterotrimer consisting of alpha (SecY), beta (SecG) and gamma (SecE) subunits. Can form oligomers of the heterotrimer.</text>
</comment>
<dbReference type="GO" id="GO:0005886">
    <property type="term" value="C:plasma membrane"/>
    <property type="evidence" value="ECO:0007669"/>
    <property type="project" value="UniProtKB-SubCell"/>
</dbReference>
<evidence type="ECO:0000256" key="8">
    <source>
        <dbReference type="ARBA" id="ARBA00022989"/>
    </source>
</evidence>
<comment type="subcellular location">
    <subcellularLocation>
        <location evidence="1 12">Cell membrane</location>
        <topology evidence="1 12">Single-pass membrane protein</topology>
    </subcellularLocation>
</comment>
<evidence type="ECO:0000256" key="3">
    <source>
        <dbReference type="ARBA" id="ARBA00014522"/>
    </source>
</evidence>
<organism evidence="14 15">
    <name type="scientific">Thermogymnomonas acidicola</name>
    <dbReference type="NCBI Taxonomy" id="399579"/>
    <lineage>
        <taxon>Archaea</taxon>
        <taxon>Methanobacteriati</taxon>
        <taxon>Thermoplasmatota</taxon>
        <taxon>Thermoplasmata</taxon>
        <taxon>Thermoplasmatales</taxon>
        <taxon>Thermogymnomonas</taxon>
    </lineage>
</organism>
<evidence type="ECO:0000256" key="6">
    <source>
        <dbReference type="ARBA" id="ARBA00022692"/>
    </source>
</evidence>
<dbReference type="NCBIfam" id="NF002318">
    <property type="entry name" value="PRK01253.1"/>
    <property type="match status" value="1"/>
</dbReference>
<evidence type="ECO:0000256" key="10">
    <source>
        <dbReference type="ARBA" id="ARBA00023136"/>
    </source>
</evidence>
<evidence type="ECO:0000256" key="9">
    <source>
        <dbReference type="ARBA" id="ARBA00023010"/>
    </source>
</evidence>